<gene>
    <name evidence="1" type="ORF">HaLaN_33215</name>
</gene>
<comment type="caution">
    <text evidence="1">The sequence shown here is derived from an EMBL/GenBank/DDBJ whole genome shotgun (WGS) entry which is preliminary data.</text>
</comment>
<dbReference type="Proteomes" id="UP000485058">
    <property type="component" value="Unassembled WGS sequence"/>
</dbReference>
<keyword evidence="2" id="KW-1185">Reference proteome</keyword>
<protein>
    <submittedName>
        <fullName evidence="1">Uncharacterized protein</fullName>
    </submittedName>
</protein>
<evidence type="ECO:0000313" key="1">
    <source>
        <dbReference type="EMBL" id="GFH33794.1"/>
    </source>
</evidence>
<dbReference type="EMBL" id="BLLF01009683">
    <property type="protein sequence ID" value="GFH33794.1"/>
    <property type="molecule type" value="Genomic_DNA"/>
</dbReference>
<sequence length="67" mass="7608">MPATSVPCLLSWELIECRVCGLKMYSQFICASRDARPHALVSGNSYNTEYTSGRFKICEVLYWRPSA</sequence>
<organism evidence="1 2">
    <name type="scientific">Haematococcus lacustris</name>
    <name type="common">Green alga</name>
    <name type="synonym">Haematococcus pluvialis</name>
    <dbReference type="NCBI Taxonomy" id="44745"/>
    <lineage>
        <taxon>Eukaryota</taxon>
        <taxon>Viridiplantae</taxon>
        <taxon>Chlorophyta</taxon>
        <taxon>core chlorophytes</taxon>
        <taxon>Chlorophyceae</taxon>
        <taxon>CS clade</taxon>
        <taxon>Chlamydomonadales</taxon>
        <taxon>Haematococcaceae</taxon>
        <taxon>Haematococcus</taxon>
    </lineage>
</organism>
<proteinExistence type="predicted"/>
<accession>A0A6A0APN0</accession>
<name>A0A6A0APN0_HAELA</name>
<dbReference type="AlphaFoldDB" id="A0A6A0APN0"/>
<reference evidence="1 2" key="1">
    <citation type="submission" date="2020-02" db="EMBL/GenBank/DDBJ databases">
        <title>Draft genome sequence of Haematococcus lacustris strain NIES-144.</title>
        <authorList>
            <person name="Morimoto D."/>
            <person name="Nakagawa S."/>
            <person name="Yoshida T."/>
            <person name="Sawayama S."/>
        </authorList>
    </citation>
    <scope>NUCLEOTIDE SEQUENCE [LARGE SCALE GENOMIC DNA]</scope>
    <source>
        <strain evidence="1 2">NIES-144</strain>
    </source>
</reference>
<evidence type="ECO:0000313" key="2">
    <source>
        <dbReference type="Proteomes" id="UP000485058"/>
    </source>
</evidence>